<dbReference type="STRING" id="1117707.VQ7734_04774"/>
<gene>
    <name evidence="2" type="ORF">VQ7734_04774</name>
</gene>
<dbReference type="EMBL" id="FRFG01000089">
    <property type="protein sequence ID" value="SHO58998.1"/>
    <property type="molecule type" value="Genomic_DNA"/>
</dbReference>
<sequence length="161" mass="18588">MEVKYQKAHYFDGELLAEIRVQAMRTSLEAIGRFDPKRARDRFLDNFCPEETSMILVNHDIVGFYSLSTRDDYLYLAHLYILPEYQGNRLGFHTLTRIKEMAAGLNYPLRLGALRGSPSNDFYIANGFRFSHEEDWDLYYVWEQGGPVRHSPALVSAQAGS</sequence>
<dbReference type="CDD" id="cd04301">
    <property type="entry name" value="NAT_SF"/>
    <property type="match status" value="1"/>
</dbReference>
<dbReference type="Gene3D" id="3.40.630.30">
    <property type="match status" value="1"/>
</dbReference>
<dbReference type="GO" id="GO:0016747">
    <property type="term" value="F:acyltransferase activity, transferring groups other than amino-acyl groups"/>
    <property type="evidence" value="ECO:0007669"/>
    <property type="project" value="InterPro"/>
</dbReference>
<dbReference type="AlphaFoldDB" id="A0A1M7Z216"/>
<dbReference type="RefSeq" id="WP_200796993.1">
    <property type="nucleotide sequence ID" value="NZ_AP024897.1"/>
</dbReference>
<protein>
    <recommendedName>
        <fullName evidence="1">N-acetyltransferase domain-containing protein</fullName>
    </recommendedName>
</protein>
<feature type="domain" description="N-acetyltransferase" evidence="1">
    <location>
        <begin position="19"/>
        <end position="147"/>
    </location>
</feature>
<reference evidence="3" key="1">
    <citation type="submission" date="2016-12" db="EMBL/GenBank/DDBJ databases">
        <authorList>
            <person name="Rodrigo-Torres L."/>
            <person name="Arahal R.D."/>
            <person name="Lucena T."/>
        </authorList>
    </citation>
    <scope>NUCLEOTIDE SEQUENCE [LARGE SCALE GENOMIC DNA]</scope>
</reference>
<dbReference type="Pfam" id="PF00583">
    <property type="entry name" value="Acetyltransf_1"/>
    <property type="match status" value="1"/>
</dbReference>
<dbReference type="InterPro" id="IPR000182">
    <property type="entry name" value="GNAT_dom"/>
</dbReference>
<evidence type="ECO:0000313" key="3">
    <source>
        <dbReference type="Proteomes" id="UP000184600"/>
    </source>
</evidence>
<evidence type="ECO:0000313" key="2">
    <source>
        <dbReference type="EMBL" id="SHO58998.1"/>
    </source>
</evidence>
<dbReference type="SUPFAM" id="SSF55729">
    <property type="entry name" value="Acyl-CoA N-acyltransferases (Nat)"/>
    <property type="match status" value="1"/>
</dbReference>
<proteinExistence type="predicted"/>
<dbReference type="Proteomes" id="UP000184600">
    <property type="component" value="Unassembled WGS sequence"/>
</dbReference>
<evidence type="ECO:0000259" key="1">
    <source>
        <dbReference type="PROSITE" id="PS51186"/>
    </source>
</evidence>
<accession>A0A1M7Z216</accession>
<keyword evidence="3" id="KW-1185">Reference proteome</keyword>
<name>A0A1M7Z216_9VIBR</name>
<dbReference type="PROSITE" id="PS51186">
    <property type="entry name" value="GNAT"/>
    <property type="match status" value="1"/>
</dbReference>
<dbReference type="InterPro" id="IPR016181">
    <property type="entry name" value="Acyl_CoA_acyltransferase"/>
</dbReference>
<organism evidence="2 3">
    <name type="scientific">Vibrio quintilis</name>
    <dbReference type="NCBI Taxonomy" id="1117707"/>
    <lineage>
        <taxon>Bacteria</taxon>
        <taxon>Pseudomonadati</taxon>
        <taxon>Pseudomonadota</taxon>
        <taxon>Gammaproteobacteria</taxon>
        <taxon>Vibrionales</taxon>
        <taxon>Vibrionaceae</taxon>
        <taxon>Vibrio</taxon>
    </lineage>
</organism>